<gene>
    <name evidence="1" type="ORF">FOZ63_025726</name>
</gene>
<proteinExistence type="predicted"/>
<evidence type="ECO:0000313" key="1">
    <source>
        <dbReference type="EMBL" id="KAF4704973.1"/>
    </source>
</evidence>
<organism evidence="1 2">
    <name type="scientific">Perkinsus olseni</name>
    <name type="common">Perkinsus atlanticus</name>
    <dbReference type="NCBI Taxonomy" id="32597"/>
    <lineage>
        <taxon>Eukaryota</taxon>
        <taxon>Sar</taxon>
        <taxon>Alveolata</taxon>
        <taxon>Perkinsozoa</taxon>
        <taxon>Perkinsea</taxon>
        <taxon>Perkinsida</taxon>
        <taxon>Perkinsidae</taxon>
        <taxon>Perkinsus</taxon>
    </lineage>
</organism>
<feature type="non-terminal residue" evidence="1">
    <location>
        <position position="74"/>
    </location>
</feature>
<dbReference type="AlphaFoldDB" id="A0A7J6Q9F7"/>
<accession>A0A7J6Q9F7</accession>
<dbReference type="EMBL" id="JABANO010034545">
    <property type="protein sequence ID" value="KAF4704973.1"/>
    <property type="molecule type" value="Genomic_DNA"/>
</dbReference>
<keyword evidence="2" id="KW-1185">Reference proteome</keyword>
<sequence length="74" mass="8483">MKRNALLTDFFKKVENPKSTKIPKVAAVTRLPDTVRLMAWNADSLLNRIKNKESAREIVKVVKERDVNVLCVCE</sequence>
<name>A0A7J6Q9F7_PEROL</name>
<reference evidence="1 2" key="1">
    <citation type="submission" date="2020-04" db="EMBL/GenBank/DDBJ databases">
        <title>Perkinsus olseni comparative genomics.</title>
        <authorList>
            <person name="Bogema D.R."/>
        </authorList>
    </citation>
    <scope>NUCLEOTIDE SEQUENCE [LARGE SCALE GENOMIC DNA]</scope>
    <source>
        <strain evidence="1 2">ATCC PRA-207</strain>
    </source>
</reference>
<dbReference type="Proteomes" id="UP000553632">
    <property type="component" value="Unassembled WGS sequence"/>
</dbReference>
<protein>
    <submittedName>
        <fullName evidence="1">Uncharacterized protein</fullName>
    </submittedName>
</protein>
<comment type="caution">
    <text evidence="1">The sequence shown here is derived from an EMBL/GenBank/DDBJ whole genome shotgun (WGS) entry which is preliminary data.</text>
</comment>
<evidence type="ECO:0000313" key="2">
    <source>
        <dbReference type="Proteomes" id="UP000553632"/>
    </source>
</evidence>